<dbReference type="Pfam" id="PF13195">
    <property type="entry name" value="DUF4011"/>
    <property type="match status" value="1"/>
</dbReference>
<dbReference type="Pfam" id="PF13087">
    <property type="entry name" value="AAA_12"/>
    <property type="match status" value="1"/>
</dbReference>
<dbReference type="Pfam" id="PF13086">
    <property type="entry name" value="AAA_11"/>
    <property type="match status" value="1"/>
</dbReference>
<reference evidence="9" key="1">
    <citation type="journal article" date="2019" name="Int. J. Syst. Evol. Microbiol.">
        <title>The Global Catalogue of Microorganisms (GCM) 10K type strain sequencing project: providing services to taxonomists for standard genome sequencing and annotation.</title>
        <authorList>
            <consortium name="The Broad Institute Genomics Platform"/>
            <consortium name="The Broad Institute Genome Sequencing Center for Infectious Disease"/>
            <person name="Wu L."/>
            <person name="Ma J."/>
        </authorList>
    </citation>
    <scope>NUCLEOTIDE SEQUENCE [LARGE SCALE GENOMIC DNA]</scope>
    <source>
        <strain evidence="9">CECT 7956</strain>
    </source>
</reference>
<dbReference type="InterPro" id="IPR041677">
    <property type="entry name" value="DNA2/NAM7_AAA_11"/>
</dbReference>
<evidence type="ECO:0000313" key="8">
    <source>
        <dbReference type="EMBL" id="MFC3811203.1"/>
    </source>
</evidence>
<organism evidence="8 9">
    <name type="scientific">Lacihabitans lacunae</name>
    <dbReference type="NCBI Taxonomy" id="1028214"/>
    <lineage>
        <taxon>Bacteria</taxon>
        <taxon>Pseudomonadati</taxon>
        <taxon>Bacteroidota</taxon>
        <taxon>Cytophagia</taxon>
        <taxon>Cytophagales</taxon>
        <taxon>Leadbetterellaceae</taxon>
        <taxon>Lacihabitans</taxon>
    </lineage>
</organism>
<name>A0ABV7YV57_9BACT</name>
<dbReference type="InterPro" id="IPR047187">
    <property type="entry name" value="SF1_C_Upf1"/>
</dbReference>
<gene>
    <name evidence="8" type="ORF">ACFOOI_11100</name>
</gene>
<evidence type="ECO:0000256" key="4">
    <source>
        <dbReference type="ARBA" id="ARBA00022806"/>
    </source>
</evidence>
<dbReference type="PANTHER" id="PTHR43788:SF8">
    <property type="entry name" value="DNA-BINDING PROTEIN SMUBP-2"/>
    <property type="match status" value="1"/>
</dbReference>
<feature type="domain" description="DNA2/NAM7 helicase helicase" evidence="6">
    <location>
        <begin position="285"/>
        <end position="501"/>
    </location>
</feature>
<dbReference type="EMBL" id="JBHRYQ010000001">
    <property type="protein sequence ID" value="MFC3811203.1"/>
    <property type="molecule type" value="Genomic_DNA"/>
</dbReference>
<evidence type="ECO:0000259" key="6">
    <source>
        <dbReference type="Pfam" id="PF13086"/>
    </source>
</evidence>
<evidence type="ECO:0000256" key="1">
    <source>
        <dbReference type="ARBA" id="ARBA00007913"/>
    </source>
</evidence>
<sequence length="1263" mass="145530">MQEILKTYLKRLINLGAGNRSLLLLKPPKSQYIDLKAFSFLVNKTDFAILEELLLKKKKIEVCAVIDPRFEASNLVSKQLAAIAKTAKTIEEESGNVSLFLGYAFVEGRLLDDTLVRAPLLFLPVNLTKNQNTWSLESRPEEIQFNYMFLTAYSHYNKVKFSDEFSEMGFNGFAENALDFKTKFYELLKESPLEINFNSDTFQENILPFEAIAKSDFEAKTQTGELKIFNQAVLGIFPQGGSYLIEDYEHLLENYTEDFSFEELIGSVANETKIKEEDLITPFDLDASQENAIIEVKKGGSLTIEGPPGTGKSQVICNLISDFTSRGKKVLVVCQKRAALDTVFDRLSQAHMNNYVALVHDFKADRKTVFDKIATQIGQIEHYQKENESLDAVFIQREFDQVCRHIEQICRELDDFKTSLYDESICQKSIKELYLMRDESIPKITLDEDFVQYKFNDISVFLNTLQDLEEYTNRLKTNGDAYHFWKDRKSLAQTTATEKSNISSFLQKGGALFENFKENFPKESFENIKKIDSEKLQESFKSLENKRTWEFFVSFLNTKNTLKSADLSVDIQEIESLGELKCKYFEIAGFEELELEVALRKSGSYLEKLSFSLFSKQFKSIDSVLKQAGFVFSKKDLQILINEQATLRVFQGIRRKYSNYLQNSTCKGFRADFFAFYDATLAFEYLHKNLGLSFVFESEVFSKQISDSFVNLVNEVQQFDSQMSVVFSKTQVANFWKSDISSVSVYFDQNFDLLQEQDQLIGRLNASELKYAKALSEIENGDAVFTQSLVYRWIDFIESRNPILKGVSTLKMEQQEARLTDLVARKRAMSKEILGLKLRDYTFADLEKNRLGNVLTYRDLLHQVTKKRAIWPLRKVLSEFSEEIFKLMPCWLVSPETASAIFETTDEALFDLVIFDEASQCFPEQGVPAIAKAKQVLVVGDSKQLQPNDLYKVRFEDQNEAEEELLEIESLMDLATRFLPKTRLTGHYRSQNLSLIAFSNLHFYENELELLPRFVDVDKKAVFLHKINGTWQDQTNTEEAQEVVRIIKEIPSEKSVGVVAFNFKQADLIYKLLEENGLLTENIKVKNIENIQGDEFDVVVFSVGYAPDSSGVLRFQFGLLNQKGGENRLNVAISRAKEQVHVVTSISSRDLNTSHLANYGPELLRKYLVFVEELQHQDFEFTPPPIRKNWGLNLKTRLIEQGEYAACVLPHADLVRNQHLAVTDDQRFFQSISSKEFFVYKPQLMLQKGWEFKRLWSRNFVKE</sequence>
<keyword evidence="2" id="KW-0547">Nucleotide-binding</keyword>
<dbReference type="CDD" id="cd18808">
    <property type="entry name" value="SF1_C_Upf1"/>
    <property type="match status" value="1"/>
</dbReference>
<keyword evidence="9" id="KW-1185">Reference proteome</keyword>
<comment type="similarity">
    <text evidence="1">Belongs to the DNA2/NAM7 helicase family.</text>
</comment>
<dbReference type="PANTHER" id="PTHR43788">
    <property type="entry name" value="DNA2/NAM7 HELICASE FAMILY MEMBER"/>
    <property type="match status" value="1"/>
</dbReference>
<dbReference type="InterPro" id="IPR027417">
    <property type="entry name" value="P-loop_NTPase"/>
</dbReference>
<evidence type="ECO:0000256" key="3">
    <source>
        <dbReference type="ARBA" id="ARBA00022801"/>
    </source>
</evidence>
<proteinExistence type="inferred from homology"/>
<dbReference type="InterPro" id="IPR050534">
    <property type="entry name" value="Coronavir_polyprotein_1ab"/>
</dbReference>
<dbReference type="InterPro" id="IPR041679">
    <property type="entry name" value="DNA2/NAM7-like_C"/>
</dbReference>
<keyword evidence="4" id="KW-0347">Helicase</keyword>
<dbReference type="InterPro" id="IPR025103">
    <property type="entry name" value="DUF4011"/>
</dbReference>
<evidence type="ECO:0000313" key="9">
    <source>
        <dbReference type="Proteomes" id="UP001595616"/>
    </source>
</evidence>
<protein>
    <submittedName>
        <fullName evidence="8">AAA domain-containing protein</fullName>
    </submittedName>
</protein>
<dbReference type="SUPFAM" id="SSF52540">
    <property type="entry name" value="P-loop containing nucleoside triphosphate hydrolases"/>
    <property type="match status" value="1"/>
</dbReference>
<evidence type="ECO:0000259" key="7">
    <source>
        <dbReference type="Pfam" id="PF13087"/>
    </source>
</evidence>
<dbReference type="Proteomes" id="UP001595616">
    <property type="component" value="Unassembled WGS sequence"/>
</dbReference>
<keyword evidence="5" id="KW-0067">ATP-binding</keyword>
<evidence type="ECO:0000256" key="5">
    <source>
        <dbReference type="ARBA" id="ARBA00022840"/>
    </source>
</evidence>
<dbReference type="RefSeq" id="WP_379838006.1">
    <property type="nucleotide sequence ID" value="NZ_JBHRYQ010000001.1"/>
</dbReference>
<accession>A0ABV7YV57</accession>
<keyword evidence="3" id="KW-0378">Hydrolase</keyword>
<comment type="caution">
    <text evidence="8">The sequence shown here is derived from an EMBL/GenBank/DDBJ whole genome shotgun (WGS) entry which is preliminary data.</text>
</comment>
<evidence type="ECO:0000256" key="2">
    <source>
        <dbReference type="ARBA" id="ARBA00022741"/>
    </source>
</evidence>
<feature type="domain" description="DNA2/NAM7 helicase-like C-terminal" evidence="7">
    <location>
        <begin position="982"/>
        <end position="1145"/>
    </location>
</feature>
<dbReference type="Gene3D" id="3.40.50.300">
    <property type="entry name" value="P-loop containing nucleotide triphosphate hydrolases"/>
    <property type="match status" value="3"/>
</dbReference>